<dbReference type="InterPro" id="IPR051795">
    <property type="entry name" value="Glycosyl_Hydrlase_43"/>
</dbReference>
<sequence>MSKEIKNNRLLWQSDLENGSYRNPILHADYSDPDVIRVGDTYYMTASSFNYMPGLPILTSKDLVNWELVNYAVKELPYEVYKKPAHAKGIWAPSIRFHDNKFWIFVGMPDEGIFMTCAKDPLKEWEPMVCVWEGKGFIDPCPYWDEDGRAYVVHAYANSRIGIKSKLAIFEMNPEGTKCISEDQVIFDGTATQPTIEGPKVYKRDGYYYIFAPAGGVKPGWQTVLRSTSIYGPYEEKIVMHQGDSIINGPHQGGLVDTPNGEEWFLHFQQKGAYGRIAHLQPVAWKNGWPMIGIDTNGDGIGEPVLEYKKPEGATSTKICEPATSDNFESSQLGLQWQWLANYSDSFYSLTEEKGRLCLYPLNTTGDSKALLWNCANVLTQKIVCPAFTAVTRMDITVLPVGARSGMIMIGARYSALYVEKTEEALKAVYVEAQGEGKDLKEEVIKEYDLKAEKILYLKTRFYEDQTSEFLFSTDGETWSEPTKRFNPEGATWVGAKIGIFAVSDKDYLEGSKVFFDYFDMKAEIN</sequence>
<keyword evidence="6" id="KW-1185">Reference proteome</keyword>
<accession>A0A6S6RDJ7</accession>
<dbReference type="GO" id="GO:0005975">
    <property type="term" value="P:carbohydrate metabolic process"/>
    <property type="evidence" value="ECO:0007669"/>
    <property type="project" value="InterPro"/>
</dbReference>
<dbReference type="AlphaFoldDB" id="A0A6S6RDJ7"/>
<evidence type="ECO:0000256" key="3">
    <source>
        <dbReference type="ARBA" id="ARBA00023295"/>
    </source>
</evidence>
<dbReference type="InterPro" id="IPR023296">
    <property type="entry name" value="Glyco_hydro_beta-prop_sf"/>
</dbReference>
<dbReference type="InterPro" id="IPR006710">
    <property type="entry name" value="Glyco_hydro_43"/>
</dbReference>
<comment type="similarity">
    <text evidence="1 4">Belongs to the glycosyl hydrolase 43 family.</text>
</comment>
<evidence type="ECO:0000256" key="4">
    <source>
        <dbReference type="RuleBase" id="RU361187"/>
    </source>
</evidence>
<reference evidence="5 6" key="1">
    <citation type="journal article" date="2016" name="Int. J. Syst. Evol. Microbiol.">
        <title>Descriptions of Anaerotaenia torta gen. nov., sp. nov. and Anaerocolumna cellulosilytica gen. nov., sp. nov. isolated from a methanogenic reactor of cattle waste.</title>
        <authorList>
            <person name="Uek A."/>
            <person name="Ohtaki Y."/>
            <person name="Kaku N."/>
            <person name="Ueki K."/>
        </authorList>
    </citation>
    <scope>NUCLEOTIDE SEQUENCE [LARGE SCALE GENOMIC DNA]</scope>
    <source>
        <strain evidence="5 6">SN021</strain>
    </source>
</reference>
<dbReference type="GO" id="GO:0004553">
    <property type="term" value="F:hydrolase activity, hydrolyzing O-glycosyl compounds"/>
    <property type="evidence" value="ECO:0007669"/>
    <property type="project" value="InterPro"/>
</dbReference>
<dbReference type="SUPFAM" id="SSF49899">
    <property type="entry name" value="Concanavalin A-like lectins/glucanases"/>
    <property type="match status" value="1"/>
</dbReference>
<gene>
    <name evidence="5" type="ORF">acsn021_44570</name>
</gene>
<organism evidence="5 6">
    <name type="scientific">Anaerocolumna cellulosilytica</name>
    <dbReference type="NCBI Taxonomy" id="433286"/>
    <lineage>
        <taxon>Bacteria</taxon>
        <taxon>Bacillati</taxon>
        <taxon>Bacillota</taxon>
        <taxon>Clostridia</taxon>
        <taxon>Lachnospirales</taxon>
        <taxon>Lachnospiraceae</taxon>
        <taxon>Anaerocolumna</taxon>
    </lineage>
</organism>
<dbReference type="Gene3D" id="2.115.10.20">
    <property type="entry name" value="Glycosyl hydrolase domain, family 43"/>
    <property type="match status" value="1"/>
</dbReference>
<protein>
    <submittedName>
        <fullName evidence="5">Glycoside hydrolase</fullName>
    </submittedName>
</protein>
<dbReference type="Proteomes" id="UP000515561">
    <property type="component" value="Chromosome"/>
</dbReference>
<keyword evidence="3 4" id="KW-0326">Glycosidase</keyword>
<dbReference type="Gene3D" id="2.60.120.200">
    <property type="match status" value="1"/>
</dbReference>
<proteinExistence type="inferred from homology"/>
<dbReference type="PANTHER" id="PTHR42812:SF12">
    <property type="entry name" value="BETA-XYLOSIDASE-RELATED"/>
    <property type="match status" value="1"/>
</dbReference>
<evidence type="ECO:0000256" key="1">
    <source>
        <dbReference type="ARBA" id="ARBA00009865"/>
    </source>
</evidence>
<dbReference type="KEGG" id="acel:acsn021_44570"/>
<dbReference type="Pfam" id="PF04616">
    <property type="entry name" value="Glyco_hydro_43"/>
    <property type="match status" value="1"/>
</dbReference>
<dbReference type="SUPFAM" id="SSF75005">
    <property type="entry name" value="Arabinanase/levansucrase/invertase"/>
    <property type="match status" value="1"/>
</dbReference>
<dbReference type="InterPro" id="IPR041542">
    <property type="entry name" value="GH43_C2"/>
</dbReference>
<keyword evidence="2 4" id="KW-0378">Hydrolase</keyword>
<dbReference type="InterPro" id="IPR013320">
    <property type="entry name" value="ConA-like_dom_sf"/>
</dbReference>
<evidence type="ECO:0000256" key="2">
    <source>
        <dbReference type="ARBA" id="ARBA00022801"/>
    </source>
</evidence>
<dbReference type="CDD" id="cd09001">
    <property type="entry name" value="GH43_FsAxh1-like"/>
    <property type="match status" value="1"/>
</dbReference>
<evidence type="ECO:0000313" key="5">
    <source>
        <dbReference type="EMBL" id="BCJ96888.1"/>
    </source>
</evidence>
<evidence type="ECO:0000313" key="6">
    <source>
        <dbReference type="Proteomes" id="UP000515561"/>
    </source>
</evidence>
<dbReference type="RefSeq" id="WP_184092784.1">
    <property type="nucleotide sequence ID" value="NZ_AP023367.1"/>
</dbReference>
<name>A0A6S6RDJ7_9FIRM</name>
<dbReference type="PANTHER" id="PTHR42812">
    <property type="entry name" value="BETA-XYLOSIDASE"/>
    <property type="match status" value="1"/>
</dbReference>
<dbReference type="EMBL" id="AP023367">
    <property type="protein sequence ID" value="BCJ96888.1"/>
    <property type="molecule type" value="Genomic_DNA"/>
</dbReference>
<dbReference type="Pfam" id="PF17851">
    <property type="entry name" value="GH43_C2"/>
    <property type="match status" value="1"/>
</dbReference>